<organism evidence="2 3">
    <name type="scientific">Botryotinia fuckeliana (strain T4)</name>
    <name type="common">Noble rot fungus</name>
    <name type="synonym">Botrytis cinerea</name>
    <dbReference type="NCBI Taxonomy" id="999810"/>
    <lineage>
        <taxon>Eukaryota</taxon>
        <taxon>Fungi</taxon>
        <taxon>Dikarya</taxon>
        <taxon>Ascomycota</taxon>
        <taxon>Pezizomycotina</taxon>
        <taxon>Leotiomycetes</taxon>
        <taxon>Helotiales</taxon>
        <taxon>Sclerotiniaceae</taxon>
        <taxon>Botrytis</taxon>
    </lineage>
</organism>
<protein>
    <submittedName>
        <fullName evidence="2">Uncharacterized protein</fullName>
    </submittedName>
</protein>
<dbReference type="OrthoDB" id="3564389at2759"/>
<evidence type="ECO:0000256" key="1">
    <source>
        <dbReference type="SAM" id="MobiDB-lite"/>
    </source>
</evidence>
<reference evidence="3" key="1">
    <citation type="journal article" date="2011" name="PLoS Genet.">
        <title>Genomic analysis of the necrotrophic fungal pathogens Sclerotinia sclerotiorum and Botrytis cinerea.</title>
        <authorList>
            <person name="Amselem J."/>
            <person name="Cuomo C.A."/>
            <person name="van Kan J.A."/>
            <person name="Viaud M."/>
            <person name="Benito E.P."/>
            <person name="Couloux A."/>
            <person name="Coutinho P.M."/>
            <person name="de Vries R.P."/>
            <person name="Dyer P.S."/>
            <person name="Fillinger S."/>
            <person name="Fournier E."/>
            <person name="Gout L."/>
            <person name="Hahn M."/>
            <person name="Kohn L."/>
            <person name="Lapalu N."/>
            <person name="Plummer K.M."/>
            <person name="Pradier J.M."/>
            <person name="Quevillon E."/>
            <person name="Sharon A."/>
            <person name="Simon A."/>
            <person name="ten Have A."/>
            <person name="Tudzynski B."/>
            <person name="Tudzynski P."/>
            <person name="Wincker P."/>
            <person name="Andrew M."/>
            <person name="Anthouard V."/>
            <person name="Beever R.E."/>
            <person name="Beffa R."/>
            <person name="Benoit I."/>
            <person name="Bouzid O."/>
            <person name="Brault B."/>
            <person name="Chen Z."/>
            <person name="Choquer M."/>
            <person name="Collemare J."/>
            <person name="Cotton P."/>
            <person name="Danchin E.G."/>
            <person name="Da Silva C."/>
            <person name="Gautier A."/>
            <person name="Giraud C."/>
            <person name="Giraud T."/>
            <person name="Gonzalez C."/>
            <person name="Grossetete S."/>
            <person name="Guldener U."/>
            <person name="Henrissat B."/>
            <person name="Howlett B.J."/>
            <person name="Kodira C."/>
            <person name="Kretschmer M."/>
            <person name="Lappartient A."/>
            <person name="Leroch M."/>
            <person name="Levis C."/>
            <person name="Mauceli E."/>
            <person name="Neuveglise C."/>
            <person name="Oeser B."/>
            <person name="Pearson M."/>
            <person name="Poulain J."/>
            <person name="Poussereau N."/>
            <person name="Quesneville H."/>
            <person name="Rascle C."/>
            <person name="Schumacher J."/>
            <person name="Segurens B."/>
            <person name="Sexton A."/>
            <person name="Silva E."/>
            <person name="Sirven C."/>
            <person name="Soanes D.M."/>
            <person name="Talbot N.J."/>
            <person name="Templeton M."/>
            <person name="Yandava C."/>
            <person name="Yarden O."/>
            <person name="Zeng Q."/>
            <person name="Rollins J.A."/>
            <person name="Lebrun M.H."/>
            <person name="Dickman M."/>
        </authorList>
    </citation>
    <scope>NUCLEOTIDE SEQUENCE [LARGE SCALE GENOMIC DNA]</scope>
    <source>
        <strain evidence="3">T4</strain>
    </source>
</reference>
<gene>
    <name evidence="2" type="ORF">BofuT4_P101010.1</name>
</gene>
<name>G2YBV6_BOTF4</name>
<feature type="compositionally biased region" description="Basic and acidic residues" evidence="1">
    <location>
        <begin position="145"/>
        <end position="160"/>
    </location>
</feature>
<dbReference type="EMBL" id="FQ790313">
    <property type="protein sequence ID" value="CCD34697.1"/>
    <property type="molecule type" value="Genomic_DNA"/>
</dbReference>
<evidence type="ECO:0000313" key="2">
    <source>
        <dbReference type="EMBL" id="CCD34697.1"/>
    </source>
</evidence>
<dbReference type="HOGENOM" id="CLU_1461105_0_0_1"/>
<dbReference type="InParanoid" id="G2YBV6"/>
<feature type="compositionally biased region" description="Acidic residues" evidence="1">
    <location>
        <begin position="122"/>
        <end position="144"/>
    </location>
</feature>
<sequence length="191" mass="21532">MVRDSESFVHIWLRESRGGHMRALEHEQGASAKKIVRANIRADEIFAAKQRAKALASVDHAPSKRSKKEKERRAAALAAIKKRRHDRRAAEALAKIEAEIASLAHQLWELRLARQEFVGGDDSNEDDNEDYNDDDNDDEEDEEELKNKLSDWFGLRRKDDDADESSGGNASGESKAGMNGCDQVWGDALMW</sequence>
<accession>G2YBV6</accession>
<dbReference type="AlphaFoldDB" id="G2YBV6"/>
<feature type="region of interest" description="Disordered" evidence="1">
    <location>
        <begin position="119"/>
        <end position="181"/>
    </location>
</feature>
<proteinExistence type="predicted"/>
<evidence type="ECO:0000313" key="3">
    <source>
        <dbReference type="Proteomes" id="UP000008177"/>
    </source>
</evidence>
<dbReference type="Proteomes" id="UP000008177">
    <property type="component" value="Unplaced contigs"/>
</dbReference>